<keyword evidence="6 11" id="KW-0812">Transmembrane</keyword>
<feature type="transmembrane region" description="Helical" evidence="11">
    <location>
        <begin position="112"/>
        <end position="130"/>
    </location>
</feature>
<evidence type="ECO:0000256" key="1">
    <source>
        <dbReference type="ARBA" id="ARBA00004477"/>
    </source>
</evidence>
<organism evidence="12 13">
    <name type="scientific">Manduca sexta</name>
    <name type="common">Tobacco hawkmoth</name>
    <name type="synonym">Tobacco hornworm</name>
    <dbReference type="NCBI Taxonomy" id="7130"/>
    <lineage>
        <taxon>Eukaryota</taxon>
        <taxon>Metazoa</taxon>
        <taxon>Ecdysozoa</taxon>
        <taxon>Arthropoda</taxon>
        <taxon>Hexapoda</taxon>
        <taxon>Insecta</taxon>
        <taxon>Pterygota</taxon>
        <taxon>Neoptera</taxon>
        <taxon>Endopterygota</taxon>
        <taxon>Lepidoptera</taxon>
        <taxon>Glossata</taxon>
        <taxon>Ditrysia</taxon>
        <taxon>Bombycoidea</taxon>
        <taxon>Sphingidae</taxon>
        <taxon>Sphinginae</taxon>
        <taxon>Sphingini</taxon>
        <taxon>Manduca</taxon>
    </lineage>
</organism>
<sequence length="269" mass="31525">MQSSESFEDEKNEAAVAVGLVKYPDNLNLKDLFYFLLAPTLCYELNFPRTARIRKRFLVKRLLEVVFGLNLVLALFQQWMIPSVTNSIDTFSTMDPIRITERLLKLAVPNHLIWLCFFYLSFHSFLNLMGELLQFADRNFYNDWWNANNISVFWSTWNMPVHMWAVRHVYIPITKRGHSKVVASIVVFFISAFFHEYLVSVPLQMFRIWAFLGMMAQPPLSVISRMAEIKLGPRWGNLIVWSSLILGQPLAIMMYYHDYALLHFTPAKL</sequence>
<dbReference type="PANTHER" id="PTHR10408:SF7">
    <property type="entry name" value="DIACYLGLYCEROL O-ACYLTRANSFERASE 1"/>
    <property type="match status" value="1"/>
</dbReference>
<dbReference type="GO" id="GO:0019432">
    <property type="term" value="P:triglyceride biosynthetic process"/>
    <property type="evidence" value="ECO:0007669"/>
    <property type="project" value="TreeGrafter"/>
</dbReference>
<comment type="pathway">
    <text evidence="2">Lipid metabolism.</text>
</comment>
<dbReference type="EC" id="2.3.1.20" evidence="4"/>
<evidence type="ECO:0000313" key="12">
    <source>
        <dbReference type="EMBL" id="KAG6455815.1"/>
    </source>
</evidence>
<keyword evidence="10" id="KW-0012">Acyltransferase</keyword>
<feature type="transmembrane region" description="Helical" evidence="11">
    <location>
        <begin position="235"/>
        <end position="256"/>
    </location>
</feature>
<dbReference type="InterPro" id="IPR004299">
    <property type="entry name" value="MBOAT_fam"/>
</dbReference>
<accession>A0A921ZE07</accession>
<keyword evidence="9 11" id="KW-0472">Membrane</keyword>
<keyword evidence="5" id="KW-0808">Transferase</keyword>
<dbReference type="PANTHER" id="PTHR10408">
    <property type="entry name" value="STEROL O-ACYLTRANSFERASE"/>
    <property type="match status" value="1"/>
</dbReference>
<dbReference type="InterPro" id="IPR014371">
    <property type="entry name" value="Oat_ACAT_DAG_ARE"/>
</dbReference>
<dbReference type="GO" id="GO:0004144">
    <property type="term" value="F:diacylglycerol O-acyltransferase activity"/>
    <property type="evidence" value="ECO:0007669"/>
    <property type="project" value="UniProtKB-EC"/>
</dbReference>
<evidence type="ECO:0000256" key="11">
    <source>
        <dbReference type="SAM" id="Phobius"/>
    </source>
</evidence>
<keyword evidence="7" id="KW-0256">Endoplasmic reticulum</keyword>
<comment type="similarity">
    <text evidence="3">Belongs to the membrane-bound acyltransferase family. Sterol o-acyltransferase subfamily.</text>
</comment>
<dbReference type="GO" id="GO:0005789">
    <property type="term" value="C:endoplasmic reticulum membrane"/>
    <property type="evidence" value="ECO:0007669"/>
    <property type="project" value="UniProtKB-SubCell"/>
</dbReference>
<keyword evidence="13" id="KW-1185">Reference proteome</keyword>
<evidence type="ECO:0000256" key="8">
    <source>
        <dbReference type="ARBA" id="ARBA00022989"/>
    </source>
</evidence>
<evidence type="ECO:0000256" key="6">
    <source>
        <dbReference type="ARBA" id="ARBA00022692"/>
    </source>
</evidence>
<dbReference type="Proteomes" id="UP000791440">
    <property type="component" value="Unassembled WGS sequence"/>
</dbReference>
<evidence type="ECO:0000256" key="9">
    <source>
        <dbReference type="ARBA" id="ARBA00023136"/>
    </source>
</evidence>
<evidence type="ECO:0000256" key="5">
    <source>
        <dbReference type="ARBA" id="ARBA00022679"/>
    </source>
</evidence>
<feature type="transmembrane region" description="Helical" evidence="11">
    <location>
        <begin position="181"/>
        <end position="199"/>
    </location>
</feature>
<comment type="caution">
    <text evidence="12">The sequence shown here is derived from an EMBL/GenBank/DDBJ whole genome shotgun (WGS) entry which is preliminary data.</text>
</comment>
<feature type="transmembrane region" description="Helical" evidence="11">
    <location>
        <begin position="62"/>
        <end position="81"/>
    </location>
</feature>
<keyword evidence="8 11" id="KW-1133">Transmembrane helix</keyword>
<evidence type="ECO:0000256" key="10">
    <source>
        <dbReference type="ARBA" id="ARBA00023315"/>
    </source>
</evidence>
<proteinExistence type="inferred from homology"/>
<evidence type="ECO:0000313" key="13">
    <source>
        <dbReference type="Proteomes" id="UP000791440"/>
    </source>
</evidence>
<protein>
    <recommendedName>
        <fullName evidence="4">diacylglycerol O-acyltransferase</fullName>
        <ecNumber evidence="4">2.3.1.20</ecNumber>
    </recommendedName>
</protein>
<gene>
    <name evidence="12" type="ORF">O3G_MSEX009402</name>
</gene>
<evidence type="ECO:0000256" key="7">
    <source>
        <dbReference type="ARBA" id="ARBA00022824"/>
    </source>
</evidence>
<evidence type="ECO:0000256" key="4">
    <source>
        <dbReference type="ARBA" id="ARBA00013244"/>
    </source>
</evidence>
<dbReference type="Pfam" id="PF03062">
    <property type="entry name" value="MBOAT"/>
    <property type="match status" value="1"/>
</dbReference>
<evidence type="ECO:0000256" key="3">
    <source>
        <dbReference type="ARBA" id="ARBA00009010"/>
    </source>
</evidence>
<reference evidence="12" key="1">
    <citation type="journal article" date="2016" name="Insect Biochem. Mol. Biol.">
        <title>Multifaceted biological insights from a draft genome sequence of the tobacco hornworm moth, Manduca sexta.</title>
        <authorList>
            <person name="Kanost M.R."/>
            <person name="Arrese E.L."/>
            <person name="Cao X."/>
            <person name="Chen Y.R."/>
            <person name="Chellapilla S."/>
            <person name="Goldsmith M.R."/>
            <person name="Grosse-Wilde E."/>
            <person name="Heckel D.G."/>
            <person name="Herndon N."/>
            <person name="Jiang H."/>
            <person name="Papanicolaou A."/>
            <person name="Qu J."/>
            <person name="Soulages J.L."/>
            <person name="Vogel H."/>
            <person name="Walters J."/>
            <person name="Waterhouse R.M."/>
            <person name="Ahn S.J."/>
            <person name="Almeida F.C."/>
            <person name="An C."/>
            <person name="Aqrawi P."/>
            <person name="Bretschneider A."/>
            <person name="Bryant W.B."/>
            <person name="Bucks S."/>
            <person name="Chao H."/>
            <person name="Chevignon G."/>
            <person name="Christen J.M."/>
            <person name="Clarke D.F."/>
            <person name="Dittmer N.T."/>
            <person name="Ferguson L.C.F."/>
            <person name="Garavelou S."/>
            <person name="Gordon K.H.J."/>
            <person name="Gunaratna R.T."/>
            <person name="Han Y."/>
            <person name="Hauser F."/>
            <person name="He Y."/>
            <person name="Heidel-Fischer H."/>
            <person name="Hirsh A."/>
            <person name="Hu Y."/>
            <person name="Jiang H."/>
            <person name="Kalra D."/>
            <person name="Klinner C."/>
            <person name="Konig C."/>
            <person name="Kovar C."/>
            <person name="Kroll A.R."/>
            <person name="Kuwar S.S."/>
            <person name="Lee S.L."/>
            <person name="Lehman R."/>
            <person name="Li K."/>
            <person name="Li Z."/>
            <person name="Liang H."/>
            <person name="Lovelace S."/>
            <person name="Lu Z."/>
            <person name="Mansfield J.H."/>
            <person name="McCulloch K.J."/>
            <person name="Mathew T."/>
            <person name="Morton B."/>
            <person name="Muzny D.M."/>
            <person name="Neunemann D."/>
            <person name="Ongeri F."/>
            <person name="Pauchet Y."/>
            <person name="Pu L.L."/>
            <person name="Pyrousis I."/>
            <person name="Rao X.J."/>
            <person name="Redding A."/>
            <person name="Roesel C."/>
            <person name="Sanchez-Gracia A."/>
            <person name="Schaack S."/>
            <person name="Shukla A."/>
            <person name="Tetreau G."/>
            <person name="Wang Y."/>
            <person name="Xiong G.H."/>
            <person name="Traut W."/>
            <person name="Walsh T.K."/>
            <person name="Worley K.C."/>
            <person name="Wu D."/>
            <person name="Wu W."/>
            <person name="Wu Y.Q."/>
            <person name="Zhang X."/>
            <person name="Zou Z."/>
            <person name="Zucker H."/>
            <person name="Briscoe A.D."/>
            <person name="Burmester T."/>
            <person name="Clem R.J."/>
            <person name="Feyereisen R."/>
            <person name="Grimmelikhuijzen C.J.P."/>
            <person name="Hamodrakas S.J."/>
            <person name="Hansson B.S."/>
            <person name="Huguet E."/>
            <person name="Jermiin L.S."/>
            <person name="Lan Q."/>
            <person name="Lehman H.K."/>
            <person name="Lorenzen M."/>
            <person name="Merzendorfer H."/>
            <person name="Michalopoulos I."/>
            <person name="Morton D.B."/>
            <person name="Muthukrishnan S."/>
            <person name="Oakeshott J.G."/>
            <person name="Palmer W."/>
            <person name="Park Y."/>
            <person name="Passarelli A.L."/>
            <person name="Rozas J."/>
            <person name="Schwartz L.M."/>
            <person name="Smith W."/>
            <person name="Southgate A."/>
            <person name="Vilcinskas A."/>
            <person name="Vogt R."/>
            <person name="Wang P."/>
            <person name="Werren J."/>
            <person name="Yu X.Q."/>
            <person name="Zhou J.J."/>
            <person name="Brown S.J."/>
            <person name="Scherer S.E."/>
            <person name="Richards S."/>
            <person name="Blissard G.W."/>
        </authorList>
    </citation>
    <scope>NUCLEOTIDE SEQUENCE</scope>
</reference>
<dbReference type="AlphaFoldDB" id="A0A921ZE07"/>
<evidence type="ECO:0000256" key="2">
    <source>
        <dbReference type="ARBA" id="ARBA00005189"/>
    </source>
</evidence>
<dbReference type="EMBL" id="JH668498">
    <property type="protein sequence ID" value="KAG6455815.1"/>
    <property type="molecule type" value="Genomic_DNA"/>
</dbReference>
<reference evidence="12" key="2">
    <citation type="submission" date="2020-12" db="EMBL/GenBank/DDBJ databases">
        <authorList>
            <person name="Kanost M."/>
        </authorList>
    </citation>
    <scope>NUCLEOTIDE SEQUENCE</scope>
</reference>
<comment type="subcellular location">
    <subcellularLocation>
        <location evidence="1">Endoplasmic reticulum membrane</location>
        <topology evidence="1">Multi-pass membrane protein</topology>
    </subcellularLocation>
</comment>
<name>A0A921ZE07_MANSE</name>